<dbReference type="EMBL" id="JABSTQ010002085">
    <property type="protein sequence ID" value="KAG0444398.1"/>
    <property type="molecule type" value="Genomic_DNA"/>
</dbReference>
<sequence length="109" mass="12383">MFVMFKSIEWQIASTLEAGSSCGETFWTVLDALDGCQISRLGCKEHQDNISKELLMSYITLRVHFFVKDTCKKLSASEKVATARKKAKLLDNYAATTTFDNHYFEQVTT</sequence>
<evidence type="ECO:0000313" key="1">
    <source>
        <dbReference type="EMBL" id="KAG0444398.1"/>
    </source>
</evidence>
<comment type="caution">
    <text evidence="1">The sequence shown here is derived from an EMBL/GenBank/DDBJ whole genome shotgun (WGS) entry which is preliminary data.</text>
</comment>
<reference evidence="1 2" key="1">
    <citation type="journal article" date="2020" name="Cell">
        <title>Large-Scale Comparative Analyses of Tick Genomes Elucidate Their Genetic Diversity and Vector Capacities.</title>
        <authorList>
            <consortium name="Tick Genome and Microbiome Consortium (TIGMIC)"/>
            <person name="Jia N."/>
            <person name="Wang J."/>
            <person name="Shi W."/>
            <person name="Du L."/>
            <person name="Sun Y."/>
            <person name="Zhan W."/>
            <person name="Jiang J.F."/>
            <person name="Wang Q."/>
            <person name="Zhang B."/>
            <person name="Ji P."/>
            <person name="Bell-Sakyi L."/>
            <person name="Cui X.M."/>
            <person name="Yuan T.T."/>
            <person name="Jiang B.G."/>
            <person name="Yang W.F."/>
            <person name="Lam T.T."/>
            <person name="Chang Q.C."/>
            <person name="Ding S.J."/>
            <person name="Wang X.J."/>
            <person name="Zhu J.G."/>
            <person name="Ruan X.D."/>
            <person name="Zhao L."/>
            <person name="Wei J.T."/>
            <person name="Ye R.Z."/>
            <person name="Que T.C."/>
            <person name="Du C.H."/>
            <person name="Zhou Y.H."/>
            <person name="Cheng J.X."/>
            <person name="Dai P.F."/>
            <person name="Guo W.B."/>
            <person name="Han X.H."/>
            <person name="Huang E.J."/>
            <person name="Li L.F."/>
            <person name="Wei W."/>
            <person name="Gao Y.C."/>
            <person name="Liu J.Z."/>
            <person name="Shao H.Z."/>
            <person name="Wang X."/>
            <person name="Wang C.C."/>
            <person name="Yang T.C."/>
            <person name="Huo Q.B."/>
            <person name="Li W."/>
            <person name="Chen H.Y."/>
            <person name="Chen S.E."/>
            <person name="Zhou L.G."/>
            <person name="Ni X.B."/>
            <person name="Tian J.H."/>
            <person name="Sheng Y."/>
            <person name="Liu T."/>
            <person name="Pan Y.S."/>
            <person name="Xia L.Y."/>
            <person name="Li J."/>
            <person name="Zhao F."/>
            <person name="Cao W.C."/>
        </authorList>
    </citation>
    <scope>NUCLEOTIDE SEQUENCE [LARGE SCALE GENOMIC DNA]</scope>
    <source>
        <strain evidence="1">Iper-2018</strain>
    </source>
</reference>
<protein>
    <submittedName>
        <fullName evidence="1">Uncharacterized protein</fullName>
    </submittedName>
</protein>
<gene>
    <name evidence="1" type="ORF">HPB47_013838</name>
</gene>
<name>A0AC60R039_IXOPE</name>
<proteinExistence type="predicted"/>
<organism evidence="1 2">
    <name type="scientific">Ixodes persulcatus</name>
    <name type="common">Taiga tick</name>
    <dbReference type="NCBI Taxonomy" id="34615"/>
    <lineage>
        <taxon>Eukaryota</taxon>
        <taxon>Metazoa</taxon>
        <taxon>Ecdysozoa</taxon>
        <taxon>Arthropoda</taxon>
        <taxon>Chelicerata</taxon>
        <taxon>Arachnida</taxon>
        <taxon>Acari</taxon>
        <taxon>Parasitiformes</taxon>
        <taxon>Ixodida</taxon>
        <taxon>Ixodoidea</taxon>
        <taxon>Ixodidae</taxon>
        <taxon>Ixodinae</taxon>
        <taxon>Ixodes</taxon>
    </lineage>
</organism>
<evidence type="ECO:0000313" key="2">
    <source>
        <dbReference type="Proteomes" id="UP000805193"/>
    </source>
</evidence>
<dbReference type="Proteomes" id="UP000805193">
    <property type="component" value="Unassembled WGS sequence"/>
</dbReference>
<keyword evidence="2" id="KW-1185">Reference proteome</keyword>
<accession>A0AC60R039</accession>